<comment type="similarity">
    <text evidence="1">Belongs to the glutaredoxin family. CGFS subfamily.</text>
</comment>
<dbReference type="HOGENOM" id="CLU_070932_1_0_1"/>
<feature type="domain" description="Glutaredoxin" evidence="6">
    <location>
        <begin position="164"/>
        <end position="231"/>
    </location>
</feature>
<feature type="compositionally biased region" description="Polar residues" evidence="5">
    <location>
        <begin position="115"/>
        <end position="128"/>
    </location>
</feature>
<dbReference type="InterPro" id="IPR033658">
    <property type="entry name" value="GRX_PICOT-like"/>
</dbReference>
<dbReference type="STRING" id="88036.D8SCJ2"/>
<dbReference type="Proteomes" id="UP000001514">
    <property type="component" value="Unassembled WGS sequence"/>
</dbReference>
<dbReference type="PROSITE" id="PS51354">
    <property type="entry name" value="GLUTAREDOXIN_2"/>
    <property type="match status" value="1"/>
</dbReference>
<evidence type="ECO:0000256" key="5">
    <source>
        <dbReference type="SAM" id="MobiDB-lite"/>
    </source>
</evidence>
<feature type="non-terminal residue" evidence="7">
    <location>
        <position position="1"/>
    </location>
</feature>
<proteinExistence type="inferred from homology"/>
<dbReference type="OMA" id="MRCNISS"/>
<evidence type="ECO:0000256" key="3">
    <source>
        <dbReference type="ARBA" id="ARBA00023004"/>
    </source>
</evidence>
<dbReference type="OrthoDB" id="415696at2759"/>
<dbReference type="PANTHER" id="PTHR10293:SF45">
    <property type="entry name" value="BIFUNCTIONAL MONOTHIOL GLUTAREDOXIN-S16, CHLOROPLASTIC"/>
    <property type="match status" value="1"/>
</dbReference>
<dbReference type="KEGG" id="smo:SELMODRAFT_57444"/>
<dbReference type="Pfam" id="PF00462">
    <property type="entry name" value="Glutaredoxin"/>
    <property type="match status" value="1"/>
</dbReference>
<dbReference type="GeneID" id="9646958"/>
<keyword evidence="3" id="KW-0408">Iron</keyword>
<evidence type="ECO:0000256" key="4">
    <source>
        <dbReference type="ARBA" id="ARBA00023014"/>
    </source>
</evidence>
<evidence type="ECO:0000256" key="2">
    <source>
        <dbReference type="ARBA" id="ARBA00022723"/>
    </source>
</evidence>
<name>D8SCJ2_SELML</name>
<dbReference type="CDD" id="cd03028">
    <property type="entry name" value="GRX_PICOT_like"/>
    <property type="match status" value="1"/>
</dbReference>
<dbReference type="InterPro" id="IPR004480">
    <property type="entry name" value="Monothiol_GRX-rel"/>
</dbReference>
<dbReference type="PANTHER" id="PTHR10293">
    <property type="entry name" value="GLUTAREDOXIN FAMILY MEMBER"/>
    <property type="match status" value="1"/>
</dbReference>
<dbReference type="SUPFAM" id="SSF52833">
    <property type="entry name" value="Thioredoxin-like"/>
    <property type="match status" value="1"/>
</dbReference>
<evidence type="ECO:0000259" key="6">
    <source>
        <dbReference type="Pfam" id="PF00462"/>
    </source>
</evidence>
<dbReference type="GO" id="GO:0051536">
    <property type="term" value="F:iron-sulfur cluster binding"/>
    <property type="evidence" value="ECO:0007669"/>
    <property type="project" value="UniProtKB-KW"/>
</dbReference>
<dbReference type="EMBL" id="GL377612">
    <property type="protein sequence ID" value="EFJ17863.1"/>
    <property type="molecule type" value="Genomic_DNA"/>
</dbReference>
<dbReference type="GO" id="GO:0005759">
    <property type="term" value="C:mitochondrial matrix"/>
    <property type="evidence" value="ECO:0000318"/>
    <property type="project" value="GO_Central"/>
</dbReference>
<dbReference type="eggNOG" id="KOG0911">
    <property type="taxonomic scope" value="Eukaryota"/>
</dbReference>
<reference evidence="7 8" key="1">
    <citation type="journal article" date="2011" name="Science">
        <title>The Selaginella genome identifies genetic changes associated with the evolution of vascular plants.</title>
        <authorList>
            <person name="Banks J.A."/>
            <person name="Nishiyama T."/>
            <person name="Hasebe M."/>
            <person name="Bowman J.L."/>
            <person name="Gribskov M."/>
            <person name="dePamphilis C."/>
            <person name="Albert V.A."/>
            <person name="Aono N."/>
            <person name="Aoyama T."/>
            <person name="Ambrose B.A."/>
            <person name="Ashton N.W."/>
            <person name="Axtell M.J."/>
            <person name="Barker E."/>
            <person name="Barker M.S."/>
            <person name="Bennetzen J.L."/>
            <person name="Bonawitz N.D."/>
            <person name="Chapple C."/>
            <person name="Cheng C."/>
            <person name="Correa L.G."/>
            <person name="Dacre M."/>
            <person name="DeBarry J."/>
            <person name="Dreyer I."/>
            <person name="Elias M."/>
            <person name="Engstrom E.M."/>
            <person name="Estelle M."/>
            <person name="Feng L."/>
            <person name="Finet C."/>
            <person name="Floyd S.K."/>
            <person name="Frommer W.B."/>
            <person name="Fujita T."/>
            <person name="Gramzow L."/>
            <person name="Gutensohn M."/>
            <person name="Harholt J."/>
            <person name="Hattori M."/>
            <person name="Heyl A."/>
            <person name="Hirai T."/>
            <person name="Hiwatashi Y."/>
            <person name="Ishikawa M."/>
            <person name="Iwata M."/>
            <person name="Karol K.G."/>
            <person name="Koehler B."/>
            <person name="Kolukisaoglu U."/>
            <person name="Kubo M."/>
            <person name="Kurata T."/>
            <person name="Lalonde S."/>
            <person name="Li K."/>
            <person name="Li Y."/>
            <person name="Litt A."/>
            <person name="Lyons E."/>
            <person name="Manning G."/>
            <person name="Maruyama T."/>
            <person name="Michael T.P."/>
            <person name="Mikami K."/>
            <person name="Miyazaki S."/>
            <person name="Morinaga S."/>
            <person name="Murata T."/>
            <person name="Mueller-Roeber B."/>
            <person name="Nelson D.R."/>
            <person name="Obara M."/>
            <person name="Oguri Y."/>
            <person name="Olmstead R.G."/>
            <person name="Onodera N."/>
            <person name="Petersen B.L."/>
            <person name="Pils B."/>
            <person name="Prigge M."/>
            <person name="Rensing S.A."/>
            <person name="Riano-Pachon D.M."/>
            <person name="Roberts A.W."/>
            <person name="Sato Y."/>
            <person name="Scheller H.V."/>
            <person name="Schulz B."/>
            <person name="Schulz C."/>
            <person name="Shakirov E.V."/>
            <person name="Shibagaki N."/>
            <person name="Shinohara N."/>
            <person name="Shippen D.E."/>
            <person name="Soerensen I."/>
            <person name="Sotooka R."/>
            <person name="Sugimoto N."/>
            <person name="Sugita M."/>
            <person name="Sumikawa N."/>
            <person name="Tanurdzic M."/>
            <person name="Theissen G."/>
            <person name="Ulvskov P."/>
            <person name="Wakazuki S."/>
            <person name="Weng J.K."/>
            <person name="Willats W.W."/>
            <person name="Wipf D."/>
            <person name="Wolf P.G."/>
            <person name="Yang L."/>
            <person name="Zimmer A.D."/>
            <person name="Zhu Q."/>
            <person name="Mitros T."/>
            <person name="Hellsten U."/>
            <person name="Loque D."/>
            <person name="Otillar R."/>
            <person name="Salamov A."/>
            <person name="Schmutz J."/>
            <person name="Shapiro H."/>
            <person name="Lindquist E."/>
            <person name="Lucas S."/>
            <person name="Rokhsar D."/>
            <person name="Grigoriev I.V."/>
        </authorList>
    </citation>
    <scope>NUCLEOTIDE SEQUENCE [LARGE SCALE GENOMIC DNA]</scope>
</reference>
<dbReference type="Gramene" id="EFJ17863">
    <property type="protein sequence ID" value="EFJ17863"/>
    <property type="gene ID" value="SELMODRAFT_57444"/>
</dbReference>
<feature type="region of interest" description="Disordered" evidence="5">
    <location>
        <begin position="113"/>
        <end position="139"/>
    </location>
</feature>
<gene>
    <name evidence="7" type="primary">GRXs5-1</name>
    <name evidence="7" type="ORF">SELMODRAFT_57444</name>
</gene>
<dbReference type="FunCoup" id="D8SCJ2">
    <property type="interactions" value="1036"/>
</dbReference>
<dbReference type="InterPro" id="IPR036249">
    <property type="entry name" value="Thioredoxin-like_sf"/>
</dbReference>
<organism evidence="8">
    <name type="scientific">Selaginella moellendorffii</name>
    <name type="common">Spikemoss</name>
    <dbReference type="NCBI Taxonomy" id="88036"/>
    <lineage>
        <taxon>Eukaryota</taxon>
        <taxon>Viridiplantae</taxon>
        <taxon>Streptophyta</taxon>
        <taxon>Embryophyta</taxon>
        <taxon>Tracheophyta</taxon>
        <taxon>Lycopodiopsida</taxon>
        <taxon>Selaginellales</taxon>
        <taxon>Selaginellaceae</taxon>
        <taxon>Selaginella</taxon>
    </lineage>
</organism>
<dbReference type="InParanoid" id="D8SCJ2"/>
<feature type="non-terminal residue" evidence="7">
    <location>
        <position position="249"/>
    </location>
</feature>
<accession>D8SCJ2</accession>
<dbReference type="AlphaFoldDB" id="D8SCJ2"/>
<sequence>SASAGIRSKNPRRIARNIVCSSVRKLSEVESSSIVPEELSKIPAAQGVYAIYDKQGELQFVGMSRRISTSVQGHARDLPELCGAVKVAVVESANREELKQAWQAWVEEHIKATGSVPSGNSPGNTTWTAKKKAKNDLKMKPSRDKELTITLEELIGIVVKTHNVVAFIKGSRTAPQCGFSHRVLTILEQQGVDFETVNVLDEEHNSGVREAIKSYSQWPTIPQVFVKGEFVGGADVMSELAESGEISKL</sequence>
<keyword evidence="8" id="KW-1185">Reference proteome</keyword>
<keyword evidence="2" id="KW-0479">Metal-binding</keyword>
<evidence type="ECO:0000256" key="1">
    <source>
        <dbReference type="ARBA" id="ARBA00008983"/>
    </source>
</evidence>
<evidence type="ECO:0000313" key="8">
    <source>
        <dbReference type="Proteomes" id="UP000001514"/>
    </source>
</evidence>
<protein>
    <submittedName>
        <fullName evidence="7">Uncharacterized protein GRXs5-1</fullName>
    </submittedName>
</protein>
<keyword evidence="4" id="KW-0411">Iron-sulfur</keyword>
<dbReference type="InterPro" id="IPR002109">
    <property type="entry name" value="Glutaredoxin"/>
</dbReference>
<dbReference type="Gene3D" id="3.40.30.10">
    <property type="entry name" value="Glutaredoxin"/>
    <property type="match status" value="1"/>
</dbReference>
<dbReference type="GO" id="GO:0046872">
    <property type="term" value="F:metal ion binding"/>
    <property type="evidence" value="ECO:0007669"/>
    <property type="project" value="UniProtKB-KW"/>
</dbReference>
<evidence type="ECO:0000313" key="7">
    <source>
        <dbReference type="EMBL" id="EFJ17863.1"/>
    </source>
</evidence>